<dbReference type="Proteomes" id="UP000064514">
    <property type="component" value="Unassembled WGS sequence"/>
</dbReference>
<feature type="domain" description="DUF3850" evidence="1">
    <location>
        <begin position="3"/>
        <end position="34"/>
    </location>
</feature>
<proteinExistence type="predicted"/>
<dbReference type="AlphaFoldDB" id="A0A3F3H2E2"/>
<dbReference type="InterPro" id="IPR015947">
    <property type="entry name" value="PUA-like_sf"/>
</dbReference>
<reference evidence="2" key="1">
    <citation type="journal article" date="2015" name="BMC Genomics">
        <title>Comparative genomics of Fructobacillus spp. and Leuconostoc spp. reveals niche-specific evolution of Fructobacillus spp.</title>
        <authorList>
            <person name="Endo A."/>
            <person name="Tanizawa Y."/>
            <person name="Tanaka N."/>
            <person name="Maeno S."/>
            <person name="Kumar H."/>
            <person name="Shiwa Y."/>
            <person name="Okada S."/>
            <person name="Yoshikawa H."/>
            <person name="Dicks L."/>
            <person name="Nakagawa J."/>
            <person name="Arita M."/>
        </authorList>
    </citation>
    <scope>NUCLEOTIDE SEQUENCE [LARGE SCALE GENOMIC DNA]</scope>
    <source>
        <strain evidence="2">F214-1</strain>
    </source>
</reference>
<dbReference type="RefSeq" id="WP_114679997.1">
    <property type="nucleotide sequence ID" value="NZ_DF968123.1"/>
</dbReference>
<dbReference type="Pfam" id="PF12961">
    <property type="entry name" value="DUF3850"/>
    <property type="match status" value="1"/>
</dbReference>
<dbReference type="SUPFAM" id="SSF88697">
    <property type="entry name" value="PUA domain-like"/>
    <property type="match status" value="1"/>
</dbReference>
<dbReference type="InterPro" id="IPR039440">
    <property type="entry name" value="DUF3850"/>
</dbReference>
<feature type="non-terminal residue" evidence="2">
    <location>
        <position position="34"/>
    </location>
</feature>
<name>A0A3F3H2E2_9LACO</name>
<accession>A0A3F3H2E2</accession>
<dbReference type="EMBL" id="DF968123">
    <property type="protein sequence ID" value="GAP05095.1"/>
    <property type="molecule type" value="Genomic_DNA"/>
</dbReference>
<gene>
    <name evidence="2" type="ORF">FTRO_0460040</name>
</gene>
<evidence type="ECO:0000259" key="1">
    <source>
        <dbReference type="Pfam" id="PF12961"/>
    </source>
</evidence>
<protein>
    <submittedName>
        <fullName evidence="2">RNA-binding protein</fullName>
    </submittedName>
</protein>
<dbReference type="Gene3D" id="2.30.130.30">
    <property type="entry name" value="Hypothetical protein"/>
    <property type="match status" value="1"/>
</dbReference>
<organism evidence="2">
    <name type="scientific">Fructobacillus tropaeoli</name>
    <dbReference type="NCBI Taxonomy" id="709323"/>
    <lineage>
        <taxon>Bacteria</taxon>
        <taxon>Bacillati</taxon>
        <taxon>Bacillota</taxon>
        <taxon>Bacilli</taxon>
        <taxon>Lactobacillales</taxon>
        <taxon>Lactobacillaceae</taxon>
        <taxon>Fructobacillus</taxon>
    </lineage>
</organism>
<evidence type="ECO:0000313" key="2">
    <source>
        <dbReference type="EMBL" id="GAP05095.1"/>
    </source>
</evidence>
<sequence length="34" mass="4193">MKVHELKLDEKYFVLVNNGLKTFEIRKNDRDYHV</sequence>